<dbReference type="EMBL" id="PQXJ01000079">
    <property type="protein sequence ID" value="TGO65366.1"/>
    <property type="molecule type" value="Genomic_DNA"/>
</dbReference>
<organism evidence="2 3">
    <name type="scientific">Botryotinia narcissicola</name>
    <dbReference type="NCBI Taxonomy" id="278944"/>
    <lineage>
        <taxon>Eukaryota</taxon>
        <taxon>Fungi</taxon>
        <taxon>Dikarya</taxon>
        <taxon>Ascomycota</taxon>
        <taxon>Pezizomycotina</taxon>
        <taxon>Leotiomycetes</taxon>
        <taxon>Helotiales</taxon>
        <taxon>Sclerotiniaceae</taxon>
        <taxon>Botryotinia</taxon>
    </lineage>
</organism>
<gene>
    <name evidence="2" type="ORF">BOTNAR_0079g00340</name>
</gene>
<dbReference type="AlphaFoldDB" id="A0A4Z1IVH3"/>
<proteinExistence type="predicted"/>
<reference evidence="2 3" key="1">
    <citation type="submission" date="2017-12" db="EMBL/GenBank/DDBJ databases">
        <title>Comparative genomics of Botrytis spp.</title>
        <authorList>
            <person name="Valero-Jimenez C.A."/>
            <person name="Tapia P."/>
            <person name="Veloso J."/>
            <person name="Silva-Moreno E."/>
            <person name="Staats M."/>
            <person name="Valdes J.H."/>
            <person name="Van Kan J.A.L."/>
        </authorList>
    </citation>
    <scope>NUCLEOTIDE SEQUENCE [LARGE SCALE GENOMIC DNA]</scope>
    <source>
        <strain evidence="2 3">MUCL2120</strain>
    </source>
</reference>
<evidence type="ECO:0000256" key="1">
    <source>
        <dbReference type="SAM" id="MobiDB-lite"/>
    </source>
</evidence>
<protein>
    <submittedName>
        <fullName evidence="2">Uncharacterized protein</fullName>
    </submittedName>
</protein>
<feature type="region of interest" description="Disordered" evidence="1">
    <location>
        <begin position="1"/>
        <end position="60"/>
    </location>
</feature>
<evidence type="ECO:0000313" key="3">
    <source>
        <dbReference type="Proteomes" id="UP000297452"/>
    </source>
</evidence>
<accession>A0A4Z1IVH3</accession>
<dbReference type="Proteomes" id="UP000297452">
    <property type="component" value="Unassembled WGS sequence"/>
</dbReference>
<evidence type="ECO:0000313" key="2">
    <source>
        <dbReference type="EMBL" id="TGO65366.1"/>
    </source>
</evidence>
<keyword evidence="3" id="KW-1185">Reference proteome</keyword>
<name>A0A4Z1IVH3_9HELO</name>
<sequence length="60" mass="6709">MILAHSPREVQMTQSEFKVLSSKPVEPKHGFQHPSKLTIDTTEMPLDAMEPRGNSCRGDS</sequence>
<comment type="caution">
    <text evidence="2">The sequence shown here is derived from an EMBL/GenBank/DDBJ whole genome shotgun (WGS) entry which is preliminary data.</text>
</comment>